<organism evidence="2 3">
    <name type="scientific">Pseudomicrostroma glucosiphilum</name>
    <dbReference type="NCBI Taxonomy" id="1684307"/>
    <lineage>
        <taxon>Eukaryota</taxon>
        <taxon>Fungi</taxon>
        <taxon>Dikarya</taxon>
        <taxon>Basidiomycota</taxon>
        <taxon>Ustilaginomycotina</taxon>
        <taxon>Exobasidiomycetes</taxon>
        <taxon>Microstromatales</taxon>
        <taxon>Microstromatales incertae sedis</taxon>
        <taxon>Pseudomicrostroma</taxon>
    </lineage>
</organism>
<dbReference type="GeneID" id="37012741"/>
<keyword evidence="3" id="KW-1185">Reference proteome</keyword>
<feature type="domain" description="Rhodanese" evidence="1">
    <location>
        <begin position="29"/>
        <end position="146"/>
    </location>
</feature>
<dbReference type="STRING" id="1684307.A0A316U2A0"/>
<dbReference type="InterPro" id="IPR001763">
    <property type="entry name" value="Rhodanese-like_dom"/>
</dbReference>
<name>A0A316U2A0_9BASI</name>
<accession>A0A316U2A0</accession>
<dbReference type="Proteomes" id="UP000245942">
    <property type="component" value="Unassembled WGS sequence"/>
</dbReference>
<dbReference type="GO" id="GO:0005737">
    <property type="term" value="C:cytoplasm"/>
    <property type="evidence" value="ECO:0007669"/>
    <property type="project" value="TreeGrafter"/>
</dbReference>
<dbReference type="AlphaFoldDB" id="A0A316U2A0"/>
<dbReference type="SMART" id="SM00450">
    <property type="entry name" value="RHOD"/>
    <property type="match status" value="1"/>
</dbReference>
<dbReference type="PANTHER" id="PTHR10828">
    <property type="entry name" value="M-PHASE INDUCER PHOSPHATASE DUAL SPECIFICITY PHOSPHATASE CDC25"/>
    <property type="match status" value="1"/>
</dbReference>
<dbReference type="SUPFAM" id="SSF52821">
    <property type="entry name" value="Rhodanese/Cell cycle control phosphatase"/>
    <property type="match status" value="1"/>
</dbReference>
<dbReference type="InterPro" id="IPR036873">
    <property type="entry name" value="Rhodanese-like_dom_sf"/>
</dbReference>
<dbReference type="PROSITE" id="PS50206">
    <property type="entry name" value="RHODANESE_3"/>
    <property type="match status" value="1"/>
</dbReference>
<dbReference type="Gene3D" id="3.40.250.10">
    <property type="entry name" value="Rhodanese-like domain"/>
    <property type="match status" value="1"/>
</dbReference>
<evidence type="ECO:0000313" key="2">
    <source>
        <dbReference type="EMBL" id="PWN18553.1"/>
    </source>
</evidence>
<reference evidence="2 3" key="1">
    <citation type="journal article" date="2018" name="Mol. Biol. Evol.">
        <title>Broad Genomic Sampling Reveals a Smut Pathogenic Ancestry of the Fungal Clade Ustilaginomycotina.</title>
        <authorList>
            <person name="Kijpornyongpan T."/>
            <person name="Mondo S.J."/>
            <person name="Barry K."/>
            <person name="Sandor L."/>
            <person name="Lee J."/>
            <person name="Lipzen A."/>
            <person name="Pangilinan J."/>
            <person name="LaButti K."/>
            <person name="Hainaut M."/>
            <person name="Henrissat B."/>
            <person name="Grigoriev I.V."/>
            <person name="Spatafora J.W."/>
            <person name="Aime M.C."/>
        </authorList>
    </citation>
    <scope>NUCLEOTIDE SEQUENCE [LARGE SCALE GENOMIC DNA]</scope>
    <source>
        <strain evidence="2 3">MCA 4718</strain>
    </source>
</reference>
<dbReference type="Pfam" id="PF00581">
    <property type="entry name" value="Rhodanese"/>
    <property type="match status" value="1"/>
</dbReference>
<protein>
    <recommendedName>
        <fullName evidence="1">Rhodanese domain-containing protein</fullName>
    </recommendedName>
</protein>
<dbReference type="RefSeq" id="XP_025345713.1">
    <property type="nucleotide sequence ID" value="XM_025491007.1"/>
</dbReference>
<dbReference type="OrthoDB" id="102559at2759"/>
<dbReference type="EMBL" id="KZ819335">
    <property type="protein sequence ID" value="PWN18553.1"/>
    <property type="molecule type" value="Genomic_DNA"/>
</dbReference>
<dbReference type="GO" id="GO:0004725">
    <property type="term" value="F:protein tyrosine phosphatase activity"/>
    <property type="evidence" value="ECO:0007669"/>
    <property type="project" value="TreeGrafter"/>
</dbReference>
<evidence type="ECO:0000313" key="3">
    <source>
        <dbReference type="Proteomes" id="UP000245942"/>
    </source>
</evidence>
<dbReference type="GO" id="GO:0005634">
    <property type="term" value="C:nucleus"/>
    <property type="evidence" value="ECO:0007669"/>
    <property type="project" value="TreeGrafter"/>
</dbReference>
<evidence type="ECO:0000259" key="1">
    <source>
        <dbReference type="PROSITE" id="PS50206"/>
    </source>
</evidence>
<sequence>MSFKPPYRYMTASSLSSILKASPATSNVPRKNIAIVDVRDDDFEGGNIVGCINVPSTQMSDERVKELVKDLRDVPTVVFHCSLSQQRGPKAARIYSEARQAALASSQVSPMTSKQSTAGDEQSGQEIYVLRDGFANFGQVYKGDATLVEKYDEEAWAWR</sequence>
<proteinExistence type="predicted"/>
<dbReference type="PANTHER" id="PTHR10828:SF38">
    <property type="entry name" value="ARSENICAL-RESISTANCE PROTEIN 2-RELATED"/>
    <property type="match status" value="1"/>
</dbReference>
<gene>
    <name evidence="2" type="ORF">BCV69DRAFT_273442</name>
</gene>